<dbReference type="EMBL" id="BK016080">
    <property type="protein sequence ID" value="DAF93148.1"/>
    <property type="molecule type" value="Genomic_DNA"/>
</dbReference>
<accession>A0A8S5UFE2</accession>
<protein>
    <submittedName>
        <fullName evidence="1">Uncharacterized protein</fullName>
    </submittedName>
</protein>
<proteinExistence type="predicted"/>
<evidence type="ECO:0000313" key="1">
    <source>
        <dbReference type="EMBL" id="DAF93148.1"/>
    </source>
</evidence>
<reference evidence="1" key="1">
    <citation type="journal article" date="2021" name="Proc. Natl. Acad. Sci. U.S.A.">
        <title>A Catalog of Tens of Thousands of Viruses from Human Metagenomes Reveals Hidden Associations with Chronic Diseases.</title>
        <authorList>
            <person name="Tisza M.J."/>
            <person name="Buck C.B."/>
        </authorList>
    </citation>
    <scope>NUCLEOTIDE SEQUENCE</scope>
    <source>
        <strain evidence="1">CtcyQ27</strain>
    </source>
</reference>
<sequence>MNESNHSFISSIYSYECLHNTKPPLNYLFVSLIFI</sequence>
<organism evidence="1">
    <name type="scientific">Myoviridae sp. ctcyQ27</name>
    <dbReference type="NCBI Taxonomy" id="2825139"/>
    <lineage>
        <taxon>Viruses</taxon>
        <taxon>Duplodnaviria</taxon>
        <taxon>Heunggongvirae</taxon>
        <taxon>Uroviricota</taxon>
        <taxon>Caudoviricetes</taxon>
    </lineage>
</organism>
<name>A0A8S5UFE2_9CAUD</name>